<accession>A0A239LM79</accession>
<keyword evidence="3" id="KW-1185">Reference proteome</keyword>
<reference evidence="2 3" key="1">
    <citation type="submission" date="2017-06" db="EMBL/GenBank/DDBJ databases">
        <authorList>
            <person name="Kim H.J."/>
            <person name="Triplett B.A."/>
        </authorList>
    </citation>
    <scope>NUCLEOTIDE SEQUENCE [LARGE SCALE GENOMIC DNA]</scope>
    <source>
        <strain evidence="2 3">CGMCC 4.1858</strain>
    </source>
</reference>
<dbReference type="Gene3D" id="1.20.120.640">
    <property type="entry name" value="Anticodon-binding domain of a subclass of class I aminoacyl-tRNA synthetases"/>
    <property type="match status" value="1"/>
</dbReference>
<dbReference type="EMBL" id="FZOF01000020">
    <property type="protein sequence ID" value="SNT30978.1"/>
    <property type="molecule type" value="Genomic_DNA"/>
</dbReference>
<name>A0A239LM79_9ACTN</name>
<evidence type="ECO:0000313" key="3">
    <source>
        <dbReference type="Proteomes" id="UP000198280"/>
    </source>
</evidence>
<dbReference type="Proteomes" id="UP000198280">
    <property type="component" value="Unassembled WGS sequence"/>
</dbReference>
<protein>
    <submittedName>
        <fullName evidence="2">Uncharacterized protein</fullName>
    </submittedName>
</protein>
<sequence>MRDPVTREGHLRRWAAQVRFEGVLRIVDGRNGEPVELDPGRRAPLRVLAHTGAAGRTAALRVLLLADVLARTAETYGGQVLVASVGPADPALDAAAAALGIKPREARGDTGREAEEALAGPARVHVAPAGTDTGGPRLDVGPVHPDEVAAPGPAVRLALLRLDRRAPAELTPRGLEAAEDGLRHWRGAVARWAQSPSKPMCAEYVERLQAALRTDLDTAACLAALDRLEEETALPDGSRFETFARADRVLALELTAEVGGVRS</sequence>
<feature type="region of interest" description="Disordered" evidence="1">
    <location>
        <begin position="105"/>
        <end position="137"/>
    </location>
</feature>
<organism evidence="2 3">
    <name type="scientific">Actinacidiphila glaucinigra</name>
    <dbReference type="NCBI Taxonomy" id="235986"/>
    <lineage>
        <taxon>Bacteria</taxon>
        <taxon>Bacillati</taxon>
        <taxon>Actinomycetota</taxon>
        <taxon>Actinomycetes</taxon>
        <taxon>Kitasatosporales</taxon>
        <taxon>Streptomycetaceae</taxon>
        <taxon>Actinacidiphila</taxon>
    </lineage>
</organism>
<evidence type="ECO:0000313" key="2">
    <source>
        <dbReference type="EMBL" id="SNT30978.1"/>
    </source>
</evidence>
<gene>
    <name evidence="2" type="ORF">SAMN05216252_12070</name>
</gene>
<proteinExistence type="predicted"/>
<dbReference type="AlphaFoldDB" id="A0A239LM79"/>
<feature type="compositionally biased region" description="Basic and acidic residues" evidence="1">
    <location>
        <begin position="105"/>
        <end position="115"/>
    </location>
</feature>
<evidence type="ECO:0000256" key="1">
    <source>
        <dbReference type="SAM" id="MobiDB-lite"/>
    </source>
</evidence>